<keyword evidence="3" id="KW-0436">Ligase</keyword>
<dbReference type="InterPro" id="IPR020556">
    <property type="entry name" value="Amidase_CS"/>
</dbReference>
<gene>
    <name evidence="9" type="ORF">UFOPK1419_00306</name>
</gene>
<proteinExistence type="inferred from homology"/>
<dbReference type="AlphaFoldDB" id="A0A6J6BAD9"/>
<dbReference type="NCBIfam" id="TIGR00132">
    <property type="entry name" value="gatA"/>
    <property type="match status" value="1"/>
</dbReference>
<dbReference type="EMBL" id="CAEZSK010000024">
    <property type="protein sequence ID" value="CAB4535349.1"/>
    <property type="molecule type" value="Genomic_DNA"/>
</dbReference>
<evidence type="ECO:0000256" key="3">
    <source>
        <dbReference type="ARBA" id="ARBA00022598"/>
    </source>
</evidence>
<dbReference type="GO" id="GO:0006412">
    <property type="term" value="P:translation"/>
    <property type="evidence" value="ECO:0007669"/>
    <property type="project" value="UniProtKB-KW"/>
</dbReference>
<sequence>MINKTAAEMSNALAKGEVTSVALTKAHLDRIADVDSKVKAFLHVDNENALAQAAAVDADRAAGKALGPLAGVPLALKDVLAQEGVPTTAGSKILQGWKPPYDSTVVAKLKAAGVVILGKTNMDEFAMGSSTENSGYGPTFNPWDLTRTPGGSSGGSAAAVSAFEAPIAIGSDTGGSIRQPAALTGIVGVRPTYGAVSRYGLIAYSSSLDQAGPFGRTVLDTAMLHEVIAGHDPKDATSINSPVPEVVAAAKSGNVKGLKIGVIKQLQGSGYQAGVLARFNESLEILASLGAEIVEVDCPSFEFALAAYYLIAPSECSSNLARFDAMRYGLRTGDVDGASAESVMNSTRESGFGREVKRRIILGTYALSSGYYDAYYGSAQKIRTLIIEDYKKAFTQADVLVSPTSPITAFKIGEKSEDPIAMYLADVATIPVNLAGICGMSLPAGLADEDNLPVGFQIMAPAMQDQRLYQVGAALEAALVTKWGGHLISKAPALGGAK</sequence>
<reference evidence="9" key="1">
    <citation type="submission" date="2020-05" db="EMBL/GenBank/DDBJ databases">
        <authorList>
            <person name="Chiriac C."/>
            <person name="Salcher M."/>
            <person name="Ghai R."/>
            <person name="Kavagutti S V."/>
        </authorList>
    </citation>
    <scope>NUCLEOTIDE SEQUENCE</scope>
</reference>
<comment type="catalytic activity">
    <reaction evidence="7">
        <text>L-glutamyl-tRNA(Gln) + L-glutamine + ATP + H2O = L-glutaminyl-tRNA(Gln) + L-glutamate + ADP + phosphate + H(+)</text>
        <dbReference type="Rhea" id="RHEA:17521"/>
        <dbReference type="Rhea" id="RHEA-COMP:9681"/>
        <dbReference type="Rhea" id="RHEA-COMP:9684"/>
        <dbReference type="ChEBI" id="CHEBI:15377"/>
        <dbReference type="ChEBI" id="CHEBI:15378"/>
        <dbReference type="ChEBI" id="CHEBI:29985"/>
        <dbReference type="ChEBI" id="CHEBI:30616"/>
        <dbReference type="ChEBI" id="CHEBI:43474"/>
        <dbReference type="ChEBI" id="CHEBI:58359"/>
        <dbReference type="ChEBI" id="CHEBI:78520"/>
        <dbReference type="ChEBI" id="CHEBI:78521"/>
        <dbReference type="ChEBI" id="CHEBI:456216"/>
        <dbReference type="EC" id="6.3.5.7"/>
    </reaction>
</comment>
<evidence type="ECO:0000259" key="8">
    <source>
        <dbReference type="Pfam" id="PF01425"/>
    </source>
</evidence>
<evidence type="ECO:0000313" key="9">
    <source>
        <dbReference type="EMBL" id="CAB4535349.1"/>
    </source>
</evidence>
<keyword evidence="6" id="KW-0648">Protein biosynthesis</keyword>
<dbReference type="InterPro" id="IPR023631">
    <property type="entry name" value="Amidase_dom"/>
</dbReference>
<dbReference type="InterPro" id="IPR036928">
    <property type="entry name" value="AS_sf"/>
</dbReference>
<protein>
    <recommendedName>
        <fullName evidence="2">glutaminyl-tRNA synthase (glutamine-hydrolyzing)</fullName>
        <ecNumber evidence="2">6.3.5.7</ecNumber>
    </recommendedName>
</protein>
<evidence type="ECO:0000256" key="4">
    <source>
        <dbReference type="ARBA" id="ARBA00022741"/>
    </source>
</evidence>
<dbReference type="GO" id="GO:0005739">
    <property type="term" value="C:mitochondrion"/>
    <property type="evidence" value="ECO:0007669"/>
    <property type="project" value="UniProtKB-ARBA"/>
</dbReference>
<dbReference type="Pfam" id="PF01425">
    <property type="entry name" value="Amidase"/>
    <property type="match status" value="1"/>
</dbReference>
<keyword evidence="5" id="KW-0067">ATP-binding</keyword>
<evidence type="ECO:0000256" key="5">
    <source>
        <dbReference type="ARBA" id="ARBA00022840"/>
    </source>
</evidence>
<evidence type="ECO:0000256" key="2">
    <source>
        <dbReference type="ARBA" id="ARBA00012739"/>
    </source>
</evidence>
<feature type="domain" description="Amidase" evidence="8">
    <location>
        <begin position="23"/>
        <end position="468"/>
    </location>
</feature>
<dbReference type="PANTHER" id="PTHR11895:SF151">
    <property type="entry name" value="GLUTAMYL-TRNA(GLN) AMIDOTRANSFERASE SUBUNIT A"/>
    <property type="match status" value="1"/>
</dbReference>
<evidence type="ECO:0000256" key="1">
    <source>
        <dbReference type="ARBA" id="ARBA00008069"/>
    </source>
</evidence>
<dbReference type="SUPFAM" id="SSF75304">
    <property type="entry name" value="Amidase signature (AS) enzymes"/>
    <property type="match status" value="1"/>
</dbReference>
<keyword evidence="4" id="KW-0547">Nucleotide-binding</keyword>
<dbReference type="GO" id="GO:0030956">
    <property type="term" value="C:glutamyl-tRNA(Gln) amidotransferase complex"/>
    <property type="evidence" value="ECO:0007669"/>
    <property type="project" value="InterPro"/>
</dbReference>
<dbReference type="GO" id="GO:0005524">
    <property type="term" value="F:ATP binding"/>
    <property type="evidence" value="ECO:0007669"/>
    <property type="project" value="UniProtKB-KW"/>
</dbReference>
<dbReference type="InterPro" id="IPR000120">
    <property type="entry name" value="Amidase"/>
</dbReference>
<dbReference type="InterPro" id="IPR004412">
    <property type="entry name" value="GatA"/>
</dbReference>
<accession>A0A6J6BAD9</accession>
<comment type="similarity">
    <text evidence="1">Belongs to the amidase family. GatA subfamily.</text>
</comment>
<dbReference type="HAMAP" id="MF_00120">
    <property type="entry name" value="GatA"/>
    <property type="match status" value="1"/>
</dbReference>
<dbReference type="EC" id="6.3.5.7" evidence="2"/>
<dbReference type="PANTHER" id="PTHR11895">
    <property type="entry name" value="TRANSAMIDASE"/>
    <property type="match status" value="1"/>
</dbReference>
<dbReference type="PROSITE" id="PS00571">
    <property type="entry name" value="AMIDASES"/>
    <property type="match status" value="1"/>
</dbReference>
<name>A0A6J6BAD9_9ZZZZ</name>
<organism evidence="9">
    <name type="scientific">freshwater metagenome</name>
    <dbReference type="NCBI Taxonomy" id="449393"/>
    <lineage>
        <taxon>unclassified sequences</taxon>
        <taxon>metagenomes</taxon>
        <taxon>ecological metagenomes</taxon>
    </lineage>
</organism>
<dbReference type="Gene3D" id="3.90.1300.10">
    <property type="entry name" value="Amidase signature (AS) domain"/>
    <property type="match status" value="1"/>
</dbReference>
<evidence type="ECO:0000256" key="7">
    <source>
        <dbReference type="ARBA" id="ARBA00047407"/>
    </source>
</evidence>
<evidence type="ECO:0000256" key="6">
    <source>
        <dbReference type="ARBA" id="ARBA00022917"/>
    </source>
</evidence>
<dbReference type="GO" id="GO:0050567">
    <property type="term" value="F:glutaminyl-tRNA synthase (glutamine-hydrolyzing) activity"/>
    <property type="evidence" value="ECO:0007669"/>
    <property type="project" value="UniProtKB-EC"/>
</dbReference>